<reference evidence="2 3" key="1">
    <citation type="journal article" date="2010" name="Proc. Natl. Acad. Sci. U.S.A.">
        <title>Insights into evolution of multicellular fungi from the assembled chromosomes of the mushroom Coprinopsis cinerea (Coprinus cinereus).</title>
        <authorList>
            <person name="Stajich J.E."/>
            <person name="Wilke S.K."/>
            <person name="Ahren D."/>
            <person name="Au C.H."/>
            <person name="Birren B.W."/>
            <person name="Borodovsky M."/>
            <person name="Burns C."/>
            <person name="Canback B."/>
            <person name="Casselton L.A."/>
            <person name="Cheng C.K."/>
            <person name="Deng J."/>
            <person name="Dietrich F.S."/>
            <person name="Fargo D.C."/>
            <person name="Farman M.L."/>
            <person name="Gathman A.C."/>
            <person name="Goldberg J."/>
            <person name="Guigo R."/>
            <person name="Hoegger P.J."/>
            <person name="Hooker J.B."/>
            <person name="Huggins A."/>
            <person name="James T.Y."/>
            <person name="Kamada T."/>
            <person name="Kilaru S."/>
            <person name="Kodira C."/>
            <person name="Kues U."/>
            <person name="Kupfer D."/>
            <person name="Kwan H.S."/>
            <person name="Lomsadze A."/>
            <person name="Li W."/>
            <person name="Lilly W.W."/>
            <person name="Ma L.J."/>
            <person name="Mackey A.J."/>
            <person name="Manning G."/>
            <person name="Martin F."/>
            <person name="Muraguchi H."/>
            <person name="Natvig D.O."/>
            <person name="Palmerini H."/>
            <person name="Ramesh M.A."/>
            <person name="Rehmeyer C.J."/>
            <person name="Roe B.A."/>
            <person name="Shenoy N."/>
            <person name="Stanke M."/>
            <person name="Ter-Hovhannisyan V."/>
            <person name="Tunlid A."/>
            <person name="Velagapudi R."/>
            <person name="Vision T.J."/>
            <person name="Zeng Q."/>
            <person name="Zolan M.E."/>
            <person name="Pukkila P.J."/>
        </authorList>
    </citation>
    <scope>NUCLEOTIDE SEQUENCE [LARGE SCALE GENOMIC DNA]</scope>
    <source>
        <strain evidence="3">Okayama-7 / 130 / ATCC MYA-4618 / FGSC 9003</strain>
    </source>
</reference>
<organism evidence="2 3">
    <name type="scientific">Coprinopsis cinerea (strain Okayama-7 / 130 / ATCC MYA-4618 / FGSC 9003)</name>
    <name type="common">Inky cap fungus</name>
    <name type="synonym">Hormographiella aspergillata</name>
    <dbReference type="NCBI Taxonomy" id="240176"/>
    <lineage>
        <taxon>Eukaryota</taxon>
        <taxon>Fungi</taxon>
        <taxon>Dikarya</taxon>
        <taxon>Basidiomycota</taxon>
        <taxon>Agaricomycotina</taxon>
        <taxon>Agaricomycetes</taxon>
        <taxon>Agaricomycetidae</taxon>
        <taxon>Agaricales</taxon>
        <taxon>Agaricineae</taxon>
        <taxon>Psathyrellaceae</taxon>
        <taxon>Coprinopsis</taxon>
    </lineage>
</organism>
<dbReference type="eggNOG" id="ENOG502SXNS">
    <property type="taxonomic scope" value="Eukaryota"/>
</dbReference>
<dbReference type="KEGG" id="cci:CC1G_01966"/>
<feature type="compositionally biased region" description="Basic and acidic residues" evidence="1">
    <location>
        <begin position="150"/>
        <end position="161"/>
    </location>
</feature>
<sequence length="161" mass="18069">MSQGMYRTGPPVPADIITYRHNFKLVYVKPAETYDKALDIAQQEYEELSSVPRHRIGFSVTSTFNGQRQPVRISESAWSSAVGRLLRGEVIDIIIRADPDGKHSPPPQYLEVPSLDSRPLESRSKARCNSGKPRPSKSNPGSRSTSPSPNEKEKSRRSWFS</sequence>
<evidence type="ECO:0000256" key="1">
    <source>
        <dbReference type="SAM" id="MobiDB-lite"/>
    </source>
</evidence>
<dbReference type="VEuPathDB" id="FungiDB:CC1G_01966"/>
<feature type="compositionally biased region" description="Polar residues" evidence="1">
    <location>
        <begin position="136"/>
        <end position="149"/>
    </location>
</feature>
<accession>A8N648</accession>
<keyword evidence="3" id="KW-1185">Reference proteome</keyword>
<name>A8N648_COPC7</name>
<dbReference type="AlphaFoldDB" id="A8N648"/>
<comment type="caution">
    <text evidence="2">The sequence shown here is derived from an EMBL/GenBank/DDBJ whole genome shotgun (WGS) entry which is preliminary data.</text>
</comment>
<dbReference type="Proteomes" id="UP000001861">
    <property type="component" value="Unassembled WGS sequence"/>
</dbReference>
<dbReference type="RefSeq" id="XP_001830330.1">
    <property type="nucleotide sequence ID" value="XM_001830278.1"/>
</dbReference>
<evidence type="ECO:0000313" key="2">
    <source>
        <dbReference type="EMBL" id="EAU91477.1"/>
    </source>
</evidence>
<dbReference type="GeneID" id="6006769"/>
<protein>
    <submittedName>
        <fullName evidence="2">Uncharacterized protein</fullName>
    </submittedName>
</protein>
<dbReference type="InParanoid" id="A8N648"/>
<proteinExistence type="predicted"/>
<dbReference type="OrthoDB" id="3198848at2759"/>
<dbReference type="EMBL" id="AACS02000003">
    <property type="protein sequence ID" value="EAU91477.1"/>
    <property type="molecule type" value="Genomic_DNA"/>
</dbReference>
<dbReference type="OMA" id="RIGPMAW"/>
<gene>
    <name evidence="2" type="ORF">CC1G_01966</name>
</gene>
<evidence type="ECO:0000313" key="3">
    <source>
        <dbReference type="Proteomes" id="UP000001861"/>
    </source>
</evidence>
<feature type="region of interest" description="Disordered" evidence="1">
    <location>
        <begin position="97"/>
        <end position="161"/>
    </location>
</feature>